<dbReference type="CDD" id="cd05260">
    <property type="entry name" value="GDP_MD_SDR_e"/>
    <property type="match status" value="1"/>
</dbReference>
<dbReference type="HAMAP" id="MF_00955">
    <property type="entry name" value="GDP_Man_dehydratase"/>
    <property type="match status" value="1"/>
</dbReference>
<dbReference type="EMBL" id="CP010028">
    <property type="protein sequence ID" value="AIZ44034.1"/>
    <property type="molecule type" value="Genomic_DNA"/>
</dbReference>
<dbReference type="PANTHER" id="PTHR43715:SF1">
    <property type="entry name" value="GDP-MANNOSE 4,6 DEHYDRATASE"/>
    <property type="match status" value="1"/>
</dbReference>
<evidence type="ECO:0000259" key="7">
    <source>
        <dbReference type="Pfam" id="PF16363"/>
    </source>
</evidence>
<comment type="function">
    <text evidence="6">Catalyzes the conversion of GDP-D-mannose to GDP-4-dehydro-6-deoxy-D-mannose.</text>
</comment>
<dbReference type="Pfam" id="PF16363">
    <property type="entry name" value="GDP_Man_Dehyd"/>
    <property type="match status" value="1"/>
</dbReference>
<evidence type="ECO:0000256" key="3">
    <source>
        <dbReference type="ARBA" id="ARBA00011989"/>
    </source>
</evidence>
<evidence type="ECO:0000313" key="9">
    <source>
        <dbReference type="Proteomes" id="UP000030634"/>
    </source>
</evidence>
<dbReference type="FunFam" id="3.40.50.720:FF:000102">
    <property type="entry name" value="GDP-mannose 4,6-dehydratase"/>
    <property type="match status" value="1"/>
</dbReference>
<dbReference type="STRING" id="1182571.QR90_01185"/>
<evidence type="ECO:0000256" key="4">
    <source>
        <dbReference type="ARBA" id="ARBA00022857"/>
    </source>
</evidence>
<evidence type="ECO:0000256" key="1">
    <source>
        <dbReference type="ARBA" id="ARBA00001937"/>
    </source>
</evidence>
<dbReference type="Proteomes" id="UP000030634">
    <property type="component" value="Chromosome"/>
</dbReference>
<comment type="similarity">
    <text evidence="2 6">Belongs to the NAD(P)-dependent epimerase/dehydratase family. GDP-mannose 4,6-dehydratase subfamily.</text>
</comment>
<dbReference type="InterPro" id="IPR006368">
    <property type="entry name" value="GDP_Man_deHydtase"/>
</dbReference>
<dbReference type="HOGENOM" id="CLU_007383_14_0_0"/>
<comment type="cofactor">
    <cofactor evidence="1 6">
        <name>NADP(+)</name>
        <dbReference type="ChEBI" id="CHEBI:58349"/>
    </cofactor>
</comment>
<proteinExistence type="inferred from homology"/>
<dbReference type="RefSeq" id="WP_039681668.1">
    <property type="nucleotide sequence ID" value="NZ_CP010028.1"/>
</dbReference>
<dbReference type="Gene3D" id="3.40.50.720">
    <property type="entry name" value="NAD(P)-binding Rossmann-like Domain"/>
    <property type="match status" value="1"/>
</dbReference>
<evidence type="ECO:0000313" key="8">
    <source>
        <dbReference type="EMBL" id="AIZ44034.1"/>
    </source>
</evidence>
<accession>A0A0A7KFM7</accession>
<keyword evidence="5 6" id="KW-0456">Lyase</keyword>
<evidence type="ECO:0000256" key="5">
    <source>
        <dbReference type="ARBA" id="ARBA00023239"/>
    </source>
</evidence>
<dbReference type="GO" id="GO:0042351">
    <property type="term" value="P:'de novo' GDP-L-fucose biosynthetic process"/>
    <property type="evidence" value="ECO:0007669"/>
    <property type="project" value="TreeGrafter"/>
</dbReference>
<organism evidence="8 9">
    <name type="scientific">Deinococcus radiopugnans</name>
    <dbReference type="NCBI Taxonomy" id="57497"/>
    <lineage>
        <taxon>Bacteria</taxon>
        <taxon>Thermotogati</taxon>
        <taxon>Deinococcota</taxon>
        <taxon>Deinococci</taxon>
        <taxon>Deinococcales</taxon>
        <taxon>Deinococcaceae</taxon>
        <taxon>Deinococcus</taxon>
    </lineage>
</organism>
<name>A0A0A7KFM7_9DEIO</name>
<evidence type="ECO:0000256" key="6">
    <source>
        <dbReference type="HAMAP-Rule" id="MF_00955"/>
    </source>
</evidence>
<dbReference type="Gene3D" id="3.90.25.10">
    <property type="entry name" value="UDP-galactose 4-epimerase, domain 1"/>
    <property type="match status" value="1"/>
</dbReference>
<dbReference type="KEGG" id="dsw:QR90_01185"/>
<reference evidence="9" key="1">
    <citation type="submission" date="2014-11" db="EMBL/GenBank/DDBJ databases">
        <title>Hymenobacter sp. DG25B genome submission.</title>
        <authorList>
            <person name="Jung H.-Y."/>
            <person name="Kim M.K."/>
            <person name="Srinivasan S."/>
            <person name="Lim S."/>
        </authorList>
    </citation>
    <scope>NUCLEOTIDE SEQUENCE [LARGE SCALE GENOMIC DNA]</scope>
    <source>
        <strain evidence="9">DY59</strain>
    </source>
</reference>
<protein>
    <recommendedName>
        <fullName evidence="3 6">GDP-mannose 4,6-dehydratase</fullName>
        <ecNumber evidence="3 6">4.2.1.47</ecNumber>
    </recommendedName>
    <alternativeName>
        <fullName evidence="6">GDP-D-mannose dehydratase</fullName>
    </alternativeName>
</protein>
<feature type="domain" description="NAD(P)-binding" evidence="7">
    <location>
        <begin position="5"/>
        <end position="319"/>
    </location>
</feature>
<dbReference type="GO" id="GO:0070401">
    <property type="term" value="F:NADP+ binding"/>
    <property type="evidence" value="ECO:0007669"/>
    <property type="project" value="UniProtKB-UniRule"/>
</dbReference>
<comment type="catalytic activity">
    <reaction evidence="6">
        <text>GDP-alpha-D-mannose = GDP-4-dehydro-alpha-D-rhamnose + H2O</text>
        <dbReference type="Rhea" id="RHEA:23820"/>
        <dbReference type="ChEBI" id="CHEBI:15377"/>
        <dbReference type="ChEBI" id="CHEBI:57527"/>
        <dbReference type="ChEBI" id="CHEBI:57964"/>
        <dbReference type="EC" id="4.2.1.47"/>
    </reaction>
</comment>
<dbReference type="InterPro" id="IPR016040">
    <property type="entry name" value="NAD(P)-bd_dom"/>
</dbReference>
<comment type="caution">
    <text evidence="6">Lacks conserved residue(s) required for the propagation of feature annotation.</text>
</comment>
<dbReference type="GO" id="GO:0008446">
    <property type="term" value="F:GDP-mannose 4,6-dehydratase activity"/>
    <property type="evidence" value="ECO:0007669"/>
    <property type="project" value="UniProtKB-UniRule"/>
</dbReference>
<dbReference type="NCBIfam" id="TIGR01472">
    <property type="entry name" value="gmd"/>
    <property type="match status" value="1"/>
</dbReference>
<dbReference type="PANTHER" id="PTHR43715">
    <property type="entry name" value="GDP-MANNOSE 4,6-DEHYDRATASE"/>
    <property type="match status" value="1"/>
</dbReference>
<keyword evidence="4 6" id="KW-0521">NADP</keyword>
<dbReference type="AlphaFoldDB" id="A0A0A7KFM7"/>
<sequence>MKKALITGITGQDGSYLSELLLDKGYEVHGVIRRASTFNTERIDHLYHDPHDPDARLFLHYGDLADASGIRALLEKVQPDEVYNLGAQSHVKVSYDQAEYTADVTGLGTLRLLEAIRDVGGRTGNPMRFYQASSSEMFGAAPPPQGLHTPFHPRSPYAVAKVYAYWQTVNHREAYDLYACNGILFNHESPRRGETFVTRKITRAVGRIKMGLQKKLYLGNLDAKRDWGHARDYVEAMWMMLQQDAPRDYCIATGEAYSVREFAERAFALAGLNHEDYVEIDPRYFRPAEVDYLLGDAAETREKLGWTPKTTFEELVREMVEHDLELARQERTLREAGHTVALKGAGAF</sequence>
<gene>
    <name evidence="6" type="primary">gmd</name>
    <name evidence="8" type="ORF">QR90_01185</name>
</gene>
<dbReference type="EC" id="4.2.1.47" evidence="3 6"/>
<dbReference type="SUPFAM" id="SSF51735">
    <property type="entry name" value="NAD(P)-binding Rossmann-fold domains"/>
    <property type="match status" value="1"/>
</dbReference>
<dbReference type="InterPro" id="IPR036291">
    <property type="entry name" value="NAD(P)-bd_dom_sf"/>
</dbReference>
<evidence type="ECO:0000256" key="2">
    <source>
        <dbReference type="ARBA" id="ARBA00009263"/>
    </source>
</evidence>